<comment type="caution">
    <text evidence="1">The sequence shown here is derived from an EMBL/GenBank/DDBJ whole genome shotgun (WGS) entry which is preliminary data.</text>
</comment>
<dbReference type="EMBL" id="VRLW01000001">
    <property type="protein sequence ID" value="KAA1258954.1"/>
    <property type="molecule type" value="Genomic_DNA"/>
</dbReference>
<gene>
    <name evidence="1" type="ORF">LF1_14780</name>
</gene>
<name>A0A5B1CI64_9BACT</name>
<dbReference type="Proteomes" id="UP000322699">
    <property type="component" value="Unassembled WGS sequence"/>
</dbReference>
<keyword evidence="2" id="KW-1185">Reference proteome</keyword>
<evidence type="ECO:0000313" key="1">
    <source>
        <dbReference type="EMBL" id="KAA1258954.1"/>
    </source>
</evidence>
<accession>A0A5B1CI64</accession>
<proteinExistence type="predicted"/>
<dbReference type="RefSeq" id="WP_068265725.1">
    <property type="nucleotide sequence ID" value="NZ_LWSK01000096.1"/>
</dbReference>
<organism evidence="1 2">
    <name type="scientific">Rubripirellula obstinata</name>
    <dbReference type="NCBI Taxonomy" id="406547"/>
    <lineage>
        <taxon>Bacteria</taxon>
        <taxon>Pseudomonadati</taxon>
        <taxon>Planctomycetota</taxon>
        <taxon>Planctomycetia</taxon>
        <taxon>Pirellulales</taxon>
        <taxon>Pirellulaceae</taxon>
        <taxon>Rubripirellula</taxon>
    </lineage>
</organism>
<dbReference type="AlphaFoldDB" id="A0A5B1CI64"/>
<sequence length="130" mass="14476">MTTLTTTDAIQRYRIAESEAQDRVDQLAQLPTMLGDDDLALTRFLAEQAAGSNPSLAAKLLDTLAKLSGAKIEQDKRYGHLVPRSQVMQLARLITDAVCIVFGDLTDFNDRSDQLNIEIQNSIEKLREEI</sequence>
<protein>
    <submittedName>
        <fullName evidence="1">Uncharacterized protein</fullName>
    </submittedName>
</protein>
<evidence type="ECO:0000313" key="2">
    <source>
        <dbReference type="Proteomes" id="UP000322699"/>
    </source>
</evidence>
<reference evidence="1 2" key="1">
    <citation type="submission" date="2019-08" db="EMBL/GenBank/DDBJ databases">
        <title>Deep-cultivation of Planctomycetes and their phenomic and genomic characterization uncovers novel biology.</title>
        <authorList>
            <person name="Wiegand S."/>
            <person name="Jogler M."/>
            <person name="Boedeker C."/>
            <person name="Pinto D."/>
            <person name="Vollmers J."/>
            <person name="Rivas-Marin E."/>
            <person name="Kohn T."/>
            <person name="Peeters S.H."/>
            <person name="Heuer A."/>
            <person name="Rast P."/>
            <person name="Oberbeckmann S."/>
            <person name="Bunk B."/>
            <person name="Jeske O."/>
            <person name="Meyerdierks A."/>
            <person name="Storesund J.E."/>
            <person name="Kallscheuer N."/>
            <person name="Luecker S."/>
            <person name="Lage O.M."/>
            <person name="Pohl T."/>
            <person name="Merkel B.J."/>
            <person name="Hornburger P."/>
            <person name="Mueller R.-W."/>
            <person name="Bruemmer F."/>
            <person name="Labrenz M."/>
            <person name="Spormann A.M."/>
            <person name="Op Den Camp H."/>
            <person name="Overmann J."/>
            <person name="Amann R."/>
            <person name="Jetten M.S.M."/>
            <person name="Mascher T."/>
            <person name="Medema M.H."/>
            <person name="Devos D.P."/>
            <person name="Kaster A.-K."/>
            <person name="Ovreas L."/>
            <person name="Rohde M."/>
            <person name="Galperin M.Y."/>
            <person name="Jogler C."/>
        </authorList>
    </citation>
    <scope>NUCLEOTIDE SEQUENCE [LARGE SCALE GENOMIC DNA]</scope>
    <source>
        <strain evidence="1 2">LF1</strain>
    </source>
</reference>